<reference evidence="2 3" key="1">
    <citation type="journal article" date="2016" name="Nat. Commun.">
        <title>Thousands of microbial genomes shed light on interconnected biogeochemical processes in an aquifer system.</title>
        <authorList>
            <person name="Anantharaman K."/>
            <person name="Brown C.T."/>
            <person name="Hug L.A."/>
            <person name="Sharon I."/>
            <person name="Castelle C.J."/>
            <person name="Probst A.J."/>
            <person name="Thomas B.C."/>
            <person name="Singh A."/>
            <person name="Wilkins M.J."/>
            <person name="Karaoz U."/>
            <person name="Brodie E.L."/>
            <person name="Williams K.H."/>
            <person name="Hubbard S.S."/>
            <person name="Banfield J.F."/>
        </authorList>
    </citation>
    <scope>NUCLEOTIDE SEQUENCE [LARGE SCALE GENOMIC DNA]</scope>
</reference>
<comment type="caution">
    <text evidence="2">The sequence shown here is derived from an EMBL/GenBank/DDBJ whole genome shotgun (WGS) entry which is preliminary data.</text>
</comment>
<dbReference type="EMBL" id="MFHQ01000033">
    <property type="protein sequence ID" value="OGF73907.1"/>
    <property type="molecule type" value="Genomic_DNA"/>
</dbReference>
<feature type="transmembrane region" description="Helical" evidence="1">
    <location>
        <begin position="89"/>
        <end position="107"/>
    </location>
</feature>
<feature type="transmembrane region" description="Helical" evidence="1">
    <location>
        <begin position="148"/>
        <end position="172"/>
    </location>
</feature>
<keyword evidence="1" id="KW-1133">Transmembrane helix</keyword>
<accession>A0A1F5WE84</accession>
<organism evidence="2 3">
    <name type="scientific">Candidatus Giovannonibacteria bacterium RIFCSPHIGHO2_02_FULL_46_20</name>
    <dbReference type="NCBI Taxonomy" id="1798338"/>
    <lineage>
        <taxon>Bacteria</taxon>
        <taxon>Candidatus Giovannoniibacteriota</taxon>
    </lineage>
</organism>
<keyword evidence="1" id="KW-0812">Transmembrane</keyword>
<proteinExistence type="predicted"/>
<feature type="transmembrane region" description="Helical" evidence="1">
    <location>
        <begin position="47"/>
        <end position="69"/>
    </location>
</feature>
<dbReference type="STRING" id="1798338.A3J56_02090"/>
<evidence type="ECO:0008006" key="4">
    <source>
        <dbReference type="Google" id="ProtNLM"/>
    </source>
</evidence>
<feature type="transmembrane region" description="Helical" evidence="1">
    <location>
        <begin position="116"/>
        <end position="136"/>
    </location>
</feature>
<protein>
    <recommendedName>
        <fullName evidence="4">Histidine kinase N-terminal 7TM region domain-containing protein</fullName>
    </recommendedName>
</protein>
<evidence type="ECO:0000313" key="3">
    <source>
        <dbReference type="Proteomes" id="UP000178406"/>
    </source>
</evidence>
<evidence type="ECO:0000313" key="2">
    <source>
        <dbReference type="EMBL" id="OGF73907.1"/>
    </source>
</evidence>
<keyword evidence="1" id="KW-0472">Membrane</keyword>
<feature type="transmembrane region" description="Helical" evidence="1">
    <location>
        <begin position="193"/>
        <end position="212"/>
    </location>
</feature>
<dbReference type="Proteomes" id="UP000178406">
    <property type="component" value="Unassembled WGS sequence"/>
</dbReference>
<gene>
    <name evidence="2" type="ORF">A3J56_02090</name>
</gene>
<name>A0A1F5WE84_9BACT</name>
<dbReference type="AlphaFoldDB" id="A0A1F5WE84"/>
<feature type="transmembrane region" description="Helical" evidence="1">
    <location>
        <begin position="224"/>
        <end position="242"/>
    </location>
</feature>
<feature type="transmembrane region" description="Helical" evidence="1">
    <location>
        <begin position="12"/>
        <end position="35"/>
    </location>
</feature>
<sequence length="259" mass="29155">MALALEGIRVGIVFNALVSGIVALISLAFSFFLFARWRKLDTSLRAYTWFWVMTMFVWTFSAARYIYIGTGFFDPYSAYDGSLVHIGDVIIQGSVFFTGPPLFYYVAMRVFGEENIASAASITSFILGVGAFWFIVQPQGLSKPMFTYFSADASINTVSLVIFGTQITILFLMLLYDSISKLRLWRATSDKNLLFYALYSVSLLVYVVLGGIDQSKMILDWPLIVFRTLYGGAFLMAYLTIIQHEAHQEEFLISSEPSS</sequence>
<evidence type="ECO:0000256" key="1">
    <source>
        <dbReference type="SAM" id="Phobius"/>
    </source>
</evidence>